<gene>
    <name evidence="4" type="ORF">DJ70_12600</name>
</gene>
<evidence type="ECO:0000259" key="3">
    <source>
        <dbReference type="Pfam" id="PF15915"/>
    </source>
</evidence>
<dbReference type="Pfam" id="PF15915">
    <property type="entry name" value="BAT"/>
    <property type="match status" value="1"/>
</dbReference>
<organism evidence="4 5">
    <name type="scientific">Halorubrum halodurans</name>
    <dbReference type="NCBI Taxonomy" id="1383851"/>
    <lineage>
        <taxon>Archaea</taxon>
        <taxon>Methanobacteriati</taxon>
        <taxon>Methanobacteriota</taxon>
        <taxon>Stenosarchaea group</taxon>
        <taxon>Halobacteria</taxon>
        <taxon>Halobacteriales</taxon>
        <taxon>Haloferacaceae</taxon>
        <taxon>Halorubrum</taxon>
    </lineage>
</organism>
<dbReference type="SUPFAM" id="SSF56349">
    <property type="entry name" value="DNA breaking-rejoining enzymes"/>
    <property type="match status" value="1"/>
</dbReference>
<dbReference type="RefSeq" id="WP_094533542.1">
    <property type="nucleotide sequence ID" value="NZ_NHPJ01000107.1"/>
</dbReference>
<dbReference type="EMBL" id="NHPJ01000107">
    <property type="protein sequence ID" value="OYR55245.1"/>
    <property type="molecule type" value="Genomic_DNA"/>
</dbReference>
<sequence>MSEALPADSYDALVTAAGTYRAAVVVRLAGEAGLRTAEIPRVRPCDLGESPAAEGTFLLAVPAEGAAEPERAETEIDAADDAVPIDRETVVPASLAADLRRYAESEGLAAADPLVGVSPRRVQMLVRETAERAREHRDDPALSSVTPRTLRRTFARRLLVDRGVDPHVVREAGGWETLDALDAHLDPLDGEAIAAAVAGESGGEGDPDGGGRGRPTAERDGPADREEREPALTLVPAFEAAAEASDRETAFETVVDRIAEADRWREARIRRGSSAERPDDVDGDAPWLSVPVGHRETTYGTLWLLADGEPARPTERREAEALGRCLGWTVTAGRWRDLLHSDAVTEVEFHTAATDAFLAAASAALDCRIELESTVAVSGSASRWYLAVTGTGPQAVADAVDDADGVAELRVIETREDGCAVSARATGGSIVRALTGHGAAVREAVAEEGRVRVVADLPDGTDVRPIADDLRE</sequence>
<dbReference type="InterPro" id="IPR013762">
    <property type="entry name" value="Integrase-like_cat_sf"/>
</dbReference>
<feature type="region of interest" description="Disordered" evidence="2">
    <location>
        <begin position="198"/>
        <end position="229"/>
    </location>
</feature>
<dbReference type="InterPro" id="IPR011010">
    <property type="entry name" value="DNA_brk_join_enz"/>
</dbReference>
<dbReference type="GO" id="GO:0006310">
    <property type="term" value="P:DNA recombination"/>
    <property type="evidence" value="ECO:0007669"/>
    <property type="project" value="UniProtKB-KW"/>
</dbReference>
<dbReference type="OrthoDB" id="234125at2157"/>
<protein>
    <submittedName>
        <fullName evidence="4">Bacterio-opsin activator</fullName>
    </submittedName>
</protein>
<feature type="domain" description="Bacterioopsin transcriptional activator GAF and HTH associated" evidence="3">
    <location>
        <begin position="342"/>
        <end position="472"/>
    </location>
</feature>
<keyword evidence="1" id="KW-0233">DNA recombination</keyword>
<reference evidence="4 5" key="1">
    <citation type="journal article" date="2014" name="Front. Microbiol.">
        <title>Population and genomic analysis of the genus Halorubrum.</title>
        <authorList>
            <person name="Fullmer M.S."/>
            <person name="Soucy S.M."/>
            <person name="Swithers K.S."/>
            <person name="Makkay A.M."/>
            <person name="Wheeler R."/>
            <person name="Ventosa A."/>
            <person name="Gogarten J.P."/>
            <person name="Papke R.T."/>
        </authorList>
    </citation>
    <scope>NUCLEOTIDE SEQUENCE [LARGE SCALE GENOMIC DNA]</scope>
    <source>
        <strain evidence="4 5">Cb34</strain>
    </source>
</reference>
<keyword evidence="5" id="KW-1185">Reference proteome</keyword>
<evidence type="ECO:0000313" key="5">
    <source>
        <dbReference type="Proteomes" id="UP000216308"/>
    </source>
</evidence>
<evidence type="ECO:0000256" key="1">
    <source>
        <dbReference type="ARBA" id="ARBA00023172"/>
    </source>
</evidence>
<accession>A0A256IFB9</accession>
<dbReference type="InterPro" id="IPR031803">
    <property type="entry name" value="BAT_GAF/HTH-assoc"/>
</dbReference>
<feature type="compositionally biased region" description="Basic and acidic residues" evidence="2">
    <location>
        <begin position="209"/>
        <end position="229"/>
    </location>
</feature>
<comment type="caution">
    <text evidence="4">The sequence shown here is derived from an EMBL/GenBank/DDBJ whole genome shotgun (WGS) entry which is preliminary data.</text>
</comment>
<dbReference type="GO" id="GO:0015074">
    <property type="term" value="P:DNA integration"/>
    <property type="evidence" value="ECO:0007669"/>
    <property type="project" value="InterPro"/>
</dbReference>
<dbReference type="Gene3D" id="1.10.443.10">
    <property type="entry name" value="Intergrase catalytic core"/>
    <property type="match status" value="1"/>
</dbReference>
<dbReference type="GO" id="GO:0003677">
    <property type="term" value="F:DNA binding"/>
    <property type="evidence" value="ECO:0007669"/>
    <property type="project" value="InterPro"/>
</dbReference>
<evidence type="ECO:0000256" key="2">
    <source>
        <dbReference type="SAM" id="MobiDB-lite"/>
    </source>
</evidence>
<evidence type="ECO:0000313" key="4">
    <source>
        <dbReference type="EMBL" id="OYR55245.1"/>
    </source>
</evidence>
<dbReference type="Proteomes" id="UP000216308">
    <property type="component" value="Unassembled WGS sequence"/>
</dbReference>
<proteinExistence type="predicted"/>
<dbReference type="AlphaFoldDB" id="A0A256IFB9"/>
<feature type="non-terminal residue" evidence="4">
    <location>
        <position position="472"/>
    </location>
</feature>
<name>A0A256IFB9_9EURY</name>